<comment type="pathway">
    <text evidence="2 7">Purine metabolism; purine nucleoside salvage.</text>
</comment>
<keyword evidence="11" id="KW-1185">Reference proteome</keyword>
<feature type="binding site" evidence="8">
    <location>
        <position position="35"/>
    </location>
    <ligand>
        <name>phosphate</name>
        <dbReference type="ChEBI" id="CHEBI:43474"/>
    </ligand>
</feature>
<dbReference type="GO" id="GO:0004731">
    <property type="term" value="F:purine-nucleoside phosphorylase activity"/>
    <property type="evidence" value="ECO:0007669"/>
    <property type="project" value="UniProtKB-EC"/>
</dbReference>
<evidence type="ECO:0000256" key="7">
    <source>
        <dbReference type="PIRNR" id="PIRNR000477"/>
    </source>
</evidence>
<feature type="binding site" evidence="8">
    <location>
        <position position="123"/>
    </location>
    <ligand>
        <name>phosphate</name>
        <dbReference type="ChEBI" id="CHEBI:43474"/>
    </ligand>
</feature>
<proteinExistence type="inferred from homology"/>
<evidence type="ECO:0000313" key="11">
    <source>
        <dbReference type="Proteomes" id="UP000617426"/>
    </source>
</evidence>
<name>A0A923E3G4_9ACTO</name>
<dbReference type="InterPro" id="IPR035994">
    <property type="entry name" value="Nucleoside_phosphorylase_sf"/>
</dbReference>
<comment type="caution">
    <text evidence="10">The sequence shown here is derived from an EMBL/GenBank/DDBJ whole genome shotgun (WGS) entry which is preliminary data.</text>
</comment>
<dbReference type="GO" id="GO:0005737">
    <property type="term" value="C:cytoplasm"/>
    <property type="evidence" value="ECO:0007669"/>
    <property type="project" value="TreeGrafter"/>
</dbReference>
<dbReference type="NCBIfam" id="TIGR01697">
    <property type="entry name" value="PNPH-PUNA-XAPA"/>
    <property type="match status" value="1"/>
</dbReference>
<evidence type="ECO:0000256" key="1">
    <source>
        <dbReference type="ARBA" id="ARBA00002678"/>
    </source>
</evidence>
<dbReference type="CDD" id="cd09009">
    <property type="entry name" value="PNP-EcPNPII_like"/>
    <property type="match status" value="1"/>
</dbReference>
<dbReference type="PANTHER" id="PTHR11904:SF9">
    <property type="entry name" value="PURINE NUCLEOSIDE PHOSPHORYLASE-RELATED"/>
    <property type="match status" value="1"/>
</dbReference>
<accession>A0A923E3G4</accession>
<dbReference type="Gene3D" id="3.40.50.1580">
    <property type="entry name" value="Nucleoside phosphorylase domain"/>
    <property type="match status" value="1"/>
</dbReference>
<dbReference type="EC" id="2.4.2.1" evidence="7"/>
<evidence type="ECO:0000259" key="9">
    <source>
        <dbReference type="Pfam" id="PF01048"/>
    </source>
</evidence>
<evidence type="ECO:0000256" key="8">
    <source>
        <dbReference type="PIRSR" id="PIRSR000477-2"/>
    </source>
</evidence>
<dbReference type="PANTHER" id="PTHR11904">
    <property type="entry name" value="METHYLTHIOADENOSINE/PURINE NUCLEOSIDE PHOSPHORYLASE"/>
    <property type="match status" value="1"/>
</dbReference>
<feature type="binding site" evidence="8">
    <location>
        <position position="234"/>
    </location>
    <ligand>
        <name>a purine D-ribonucleoside</name>
        <dbReference type="ChEBI" id="CHEBI:142355"/>
    </ligand>
</feature>
<dbReference type="Proteomes" id="UP000617426">
    <property type="component" value="Unassembled WGS sequence"/>
</dbReference>
<reference evidence="10" key="1">
    <citation type="submission" date="2020-08" db="EMBL/GenBank/DDBJ databases">
        <title>Sequencing the genomes of 1000 actinobacteria strains.</title>
        <authorList>
            <person name="Klenk H.-P."/>
        </authorList>
    </citation>
    <scope>NUCLEOTIDE SEQUENCE</scope>
    <source>
        <strain evidence="10">DSM 10695</strain>
    </source>
</reference>
<feature type="binding site" evidence="8">
    <location>
        <position position="211"/>
    </location>
    <ligand>
        <name>phosphate</name>
        <dbReference type="ChEBI" id="CHEBI:43474"/>
    </ligand>
</feature>
<comment type="function">
    <text evidence="1">The purine nucleoside phosphorylases catalyze the phosphorolytic breakdown of the N-glycosidic bond in the beta-(deoxy)ribonucleoside molecules, with the formation of the corresponding free purine bases and pentose-1-phosphate. Cleaves guanosine, inosine, 2'-deoxyguanosine and 2'-deoxyinosine.</text>
</comment>
<comment type="catalytic activity">
    <reaction evidence="6">
        <text>a purine 2'-deoxy-D-ribonucleoside + phosphate = a purine nucleobase + 2-deoxy-alpha-D-ribose 1-phosphate</text>
        <dbReference type="Rhea" id="RHEA:36431"/>
        <dbReference type="ChEBI" id="CHEBI:26386"/>
        <dbReference type="ChEBI" id="CHEBI:43474"/>
        <dbReference type="ChEBI" id="CHEBI:57259"/>
        <dbReference type="ChEBI" id="CHEBI:142361"/>
        <dbReference type="EC" id="2.4.2.1"/>
    </reaction>
</comment>
<feature type="domain" description="Nucleoside phosphorylase" evidence="9">
    <location>
        <begin position="101"/>
        <end position="270"/>
    </location>
</feature>
<keyword evidence="5 7" id="KW-0808">Transferase</keyword>
<feature type="binding site" evidence="8">
    <location>
        <position position="67"/>
    </location>
    <ligand>
        <name>phosphate</name>
        <dbReference type="ChEBI" id="CHEBI:43474"/>
    </ligand>
</feature>
<evidence type="ECO:0000256" key="2">
    <source>
        <dbReference type="ARBA" id="ARBA00005058"/>
    </source>
</evidence>
<evidence type="ECO:0000313" key="10">
    <source>
        <dbReference type="EMBL" id="MBB6334188.1"/>
    </source>
</evidence>
<evidence type="ECO:0000256" key="5">
    <source>
        <dbReference type="ARBA" id="ARBA00022679"/>
    </source>
</evidence>
<dbReference type="RefSeq" id="WP_184451996.1">
    <property type="nucleotide sequence ID" value="NZ_JACHMK010000001.1"/>
</dbReference>
<feature type="binding site" evidence="8">
    <location>
        <position position="192"/>
    </location>
    <ligand>
        <name>a purine D-ribonucleoside</name>
        <dbReference type="ChEBI" id="CHEBI:142355"/>
    </ligand>
</feature>
<dbReference type="NCBIfam" id="NF006054">
    <property type="entry name" value="PRK08202.1"/>
    <property type="match status" value="1"/>
</dbReference>
<keyword evidence="4 7" id="KW-0328">Glycosyltransferase</keyword>
<comment type="similarity">
    <text evidence="3 7">Belongs to the PNP/MTAP phosphorylase family.</text>
</comment>
<evidence type="ECO:0000256" key="6">
    <source>
        <dbReference type="ARBA" id="ARBA00048556"/>
    </source>
</evidence>
<dbReference type="AlphaFoldDB" id="A0A923E3G4"/>
<evidence type="ECO:0000256" key="4">
    <source>
        <dbReference type="ARBA" id="ARBA00022676"/>
    </source>
</evidence>
<protein>
    <recommendedName>
        <fullName evidence="7">Purine nucleoside phosphorylase</fullName>
        <ecNumber evidence="7">2.4.2.1</ecNumber>
    </recommendedName>
    <alternativeName>
        <fullName evidence="7">Inosine-guanosine phosphorylase</fullName>
    </alternativeName>
</protein>
<organism evidence="10 11">
    <name type="scientific">Schaalia hyovaginalis</name>
    <dbReference type="NCBI Taxonomy" id="29316"/>
    <lineage>
        <taxon>Bacteria</taxon>
        <taxon>Bacillati</taxon>
        <taxon>Actinomycetota</taxon>
        <taxon>Actinomycetes</taxon>
        <taxon>Actinomycetales</taxon>
        <taxon>Actinomycetaceae</taxon>
        <taxon>Schaalia</taxon>
    </lineage>
</organism>
<dbReference type="GO" id="GO:0009116">
    <property type="term" value="P:nucleoside metabolic process"/>
    <property type="evidence" value="ECO:0007669"/>
    <property type="project" value="InterPro"/>
</dbReference>
<dbReference type="InterPro" id="IPR011268">
    <property type="entry name" value="Purine_phosphorylase"/>
</dbReference>
<dbReference type="SUPFAM" id="SSF53167">
    <property type="entry name" value="Purine and uridine phosphorylases"/>
    <property type="match status" value="1"/>
</dbReference>
<dbReference type="InterPro" id="IPR000845">
    <property type="entry name" value="Nucleoside_phosphorylase_d"/>
</dbReference>
<dbReference type="Pfam" id="PF01048">
    <property type="entry name" value="PNP_UDP_1"/>
    <property type="match status" value="1"/>
</dbReference>
<evidence type="ECO:0000256" key="3">
    <source>
        <dbReference type="ARBA" id="ARBA00006751"/>
    </source>
</evidence>
<dbReference type="EMBL" id="JACHMK010000001">
    <property type="protein sequence ID" value="MBB6334188.1"/>
    <property type="molecule type" value="Genomic_DNA"/>
</dbReference>
<sequence>MTLPSQIRAMVDDSVRALRPLLDGIVPDVLLVPGSGWGSAAHSIGREVLSVPAASIPGFADSPVAGHTARIQLLALDHEDGRPFHALLLPRTHFYEERGADAVAHAVRVAAALGIARAILTNGCGSANPRIGPGSVALIADHVNLTAATPLHGASFVDLSDAYSPRLRGLVNSVDPTILEAVYAQFPGPQYETPAEVRMAVALGADLVGMSTALETIAAREAGLEVLGLSLITNAAAGTTPGESLSHEEVLEQGASSKERLAELLARIVRVWPRD</sequence>
<dbReference type="PIRSF" id="PIRSF000477">
    <property type="entry name" value="PurNPase"/>
    <property type="match status" value="1"/>
</dbReference>
<gene>
    <name evidence="10" type="ORF">HD592_000753</name>
</gene>
<feature type="binding site" evidence="8">
    <location>
        <begin position="91"/>
        <end position="93"/>
    </location>
    <ligand>
        <name>phosphate</name>
        <dbReference type="ChEBI" id="CHEBI:43474"/>
    </ligand>
</feature>